<keyword evidence="3 6" id="KW-0808">Transferase</keyword>
<evidence type="ECO:0000313" key="7">
    <source>
        <dbReference type="Proteomes" id="UP000236584"/>
    </source>
</evidence>
<dbReference type="EMBL" id="CP026309">
    <property type="protein sequence ID" value="AUV81828.1"/>
    <property type="molecule type" value="Genomic_DNA"/>
</dbReference>
<dbReference type="GO" id="GO:0032259">
    <property type="term" value="P:methylation"/>
    <property type="evidence" value="ECO:0007669"/>
    <property type="project" value="UniProtKB-KW"/>
</dbReference>
<name>A0A2I8VIS7_9EURY</name>
<dbReference type="Proteomes" id="UP000236584">
    <property type="component" value="Chromosome"/>
</dbReference>
<dbReference type="InterPro" id="IPR013216">
    <property type="entry name" value="Methyltransf_11"/>
</dbReference>
<dbReference type="RefSeq" id="WP_103425517.1">
    <property type="nucleotide sequence ID" value="NZ_CP026309.1"/>
</dbReference>
<dbReference type="KEGG" id="srub:C2R22_09350"/>
<dbReference type="SUPFAM" id="SSF53335">
    <property type="entry name" value="S-adenosyl-L-methionine-dependent methyltransferases"/>
    <property type="match status" value="1"/>
</dbReference>
<evidence type="ECO:0000313" key="6">
    <source>
        <dbReference type="EMBL" id="AUV81828.1"/>
    </source>
</evidence>
<dbReference type="PANTHER" id="PTHR44942:SF4">
    <property type="entry name" value="METHYLTRANSFERASE TYPE 11 DOMAIN-CONTAINING PROTEIN"/>
    <property type="match status" value="1"/>
</dbReference>
<dbReference type="Gene3D" id="3.40.50.150">
    <property type="entry name" value="Vaccinia Virus protein VP39"/>
    <property type="match status" value="1"/>
</dbReference>
<keyword evidence="2 6" id="KW-0489">Methyltransferase</keyword>
<gene>
    <name evidence="6" type="ORF">C2R22_09350</name>
</gene>
<accession>A0A2I8VIS7</accession>
<keyword evidence="7" id="KW-1185">Reference proteome</keyword>
<dbReference type="InterPro" id="IPR029063">
    <property type="entry name" value="SAM-dependent_MTases_sf"/>
</dbReference>
<keyword evidence="4" id="KW-0949">S-adenosyl-L-methionine</keyword>
<proteinExistence type="inferred from homology"/>
<evidence type="ECO:0000259" key="5">
    <source>
        <dbReference type="Pfam" id="PF08241"/>
    </source>
</evidence>
<dbReference type="GO" id="GO:0008757">
    <property type="term" value="F:S-adenosylmethionine-dependent methyltransferase activity"/>
    <property type="evidence" value="ECO:0007669"/>
    <property type="project" value="InterPro"/>
</dbReference>
<sequence length="186" mass="20438">MAFHTFDVDRADELEKPDRYRFLSREELLDLLDPSPGDVVADLGSGTGFYTDEVAPFVDTLYAVDVQSEMHDLYREKGLPPNVEPVTAEVGDLPFDDDALDAAFSTMTYHEFATPESLAELARVVRPGGHVVTVDWSARGDAADGPPVDERYDLGEAVTAFADAGFATVHAAERRETFVSVVRRDP</sequence>
<dbReference type="CDD" id="cd02440">
    <property type="entry name" value="AdoMet_MTases"/>
    <property type="match status" value="1"/>
</dbReference>
<reference evidence="6 7" key="1">
    <citation type="submission" date="2018-01" db="EMBL/GenBank/DDBJ databases">
        <title>Complete genome sequence of Salinigranum rubrum GX10T, an extremely halophilic archaeon isolated from a marine solar saltern.</title>
        <authorList>
            <person name="Han S."/>
        </authorList>
    </citation>
    <scope>NUCLEOTIDE SEQUENCE [LARGE SCALE GENOMIC DNA]</scope>
    <source>
        <strain evidence="6 7">GX10</strain>
    </source>
</reference>
<evidence type="ECO:0000256" key="2">
    <source>
        <dbReference type="ARBA" id="ARBA00022603"/>
    </source>
</evidence>
<feature type="domain" description="Methyltransferase type 11" evidence="5">
    <location>
        <begin position="42"/>
        <end position="132"/>
    </location>
</feature>
<dbReference type="PANTHER" id="PTHR44942">
    <property type="entry name" value="METHYLTRANSF_11 DOMAIN-CONTAINING PROTEIN"/>
    <property type="match status" value="1"/>
</dbReference>
<evidence type="ECO:0000256" key="1">
    <source>
        <dbReference type="ARBA" id="ARBA00008361"/>
    </source>
</evidence>
<dbReference type="OrthoDB" id="302307at2157"/>
<dbReference type="InterPro" id="IPR023576">
    <property type="entry name" value="UbiE/COQ5_MeTrFase_CS"/>
</dbReference>
<evidence type="ECO:0000256" key="3">
    <source>
        <dbReference type="ARBA" id="ARBA00022679"/>
    </source>
</evidence>
<evidence type="ECO:0000256" key="4">
    <source>
        <dbReference type="ARBA" id="ARBA00022691"/>
    </source>
</evidence>
<dbReference type="GeneID" id="35592295"/>
<dbReference type="Pfam" id="PF08241">
    <property type="entry name" value="Methyltransf_11"/>
    <property type="match status" value="1"/>
</dbReference>
<organism evidence="6 7">
    <name type="scientific">Salinigranum rubrum</name>
    <dbReference type="NCBI Taxonomy" id="755307"/>
    <lineage>
        <taxon>Archaea</taxon>
        <taxon>Methanobacteriati</taxon>
        <taxon>Methanobacteriota</taxon>
        <taxon>Stenosarchaea group</taxon>
        <taxon>Halobacteria</taxon>
        <taxon>Halobacteriales</taxon>
        <taxon>Haloferacaceae</taxon>
        <taxon>Salinigranum</taxon>
    </lineage>
</organism>
<protein>
    <submittedName>
        <fullName evidence="6">SAM-dependent methyltransferase</fullName>
    </submittedName>
</protein>
<dbReference type="PROSITE" id="PS01184">
    <property type="entry name" value="UBIE_2"/>
    <property type="match status" value="1"/>
</dbReference>
<comment type="similarity">
    <text evidence="1">Belongs to the methyltransferase superfamily.</text>
</comment>
<dbReference type="AlphaFoldDB" id="A0A2I8VIS7"/>
<dbReference type="InterPro" id="IPR051052">
    <property type="entry name" value="Diverse_substrate_MTase"/>
</dbReference>